<dbReference type="AlphaFoldDB" id="A0A1G9RFN6"/>
<dbReference type="GO" id="GO:0071555">
    <property type="term" value="P:cell wall organization"/>
    <property type="evidence" value="ECO:0007669"/>
    <property type="project" value="UniProtKB-KW"/>
</dbReference>
<keyword evidence="4 7" id="KW-0472">Membrane</keyword>
<keyword evidence="5 7" id="KW-0456">Lyase</keyword>
<evidence type="ECO:0000256" key="7">
    <source>
        <dbReference type="HAMAP-Rule" id="MF_02065"/>
    </source>
</evidence>
<evidence type="ECO:0000256" key="1">
    <source>
        <dbReference type="ARBA" id="ARBA00022475"/>
    </source>
</evidence>
<keyword evidence="9" id="KW-1185">Reference proteome</keyword>
<dbReference type="Pfam" id="PF02618">
    <property type="entry name" value="YceG"/>
    <property type="match status" value="1"/>
</dbReference>
<feature type="site" description="Important for catalytic activity" evidence="7">
    <location>
        <position position="225"/>
    </location>
</feature>
<dbReference type="Proteomes" id="UP000199309">
    <property type="component" value="Unassembled WGS sequence"/>
</dbReference>
<dbReference type="PANTHER" id="PTHR30518">
    <property type="entry name" value="ENDOLYTIC MUREIN TRANSGLYCOSYLASE"/>
    <property type="match status" value="1"/>
</dbReference>
<reference evidence="8 9" key="1">
    <citation type="submission" date="2016-10" db="EMBL/GenBank/DDBJ databases">
        <authorList>
            <person name="de Groot N.N."/>
        </authorList>
    </citation>
    <scope>NUCLEOTIDE SEQUENCE [LARGE SCALE GENOMIC DNA]</scope>
    <source>
        <strain evidence="8 9">DSM 16981</strain>
    </source>
</reference>
<dbReference type="GO" id="GO:0009252">
    <property type="term" value="P:peptidoglycan biosynthetic process"/>
    <property type="evidence" value="ECO:0007669"/>
    <property type="project" value="UniProtKB-UniRule"/>
</dbReference>
<dbReference type="Gene3D" id="3.30.160.60">
    <property type="entry name" value="Classic Zinc Finger"/>
    <property type="match status" value="1"/>
</dbReference>
<accession>A0A1G9RFN6</accession>
<proteinExistence type="inferred from homology"/>
<keyword evidence="2 7" id="KW-0812">Transmembrane</keyword>
<dbReference type="STRING" id="349095.SAMN05660299_00450"/>
<dbReference type="RefSeq" id="WP_091647790.1">
    <property type="nucleotide sequence ID" value="NZ_FNHQ01000003.1"/>
</dbReference>
<evidence type="ECO:0000256" key="6">
    <source>
        <dbReference type="ARBA" id="ARBA00023316"/>
    </source>
</evidence>
<dbReference type="OrthoDB" id="9814591at2"/>
<dbReference type="HAMAP" id="MF_02065">
    <property type="entry name" value="MltG"/>
    <property type="match status" value="1"/>
</dbReference>
<name>A0A1G9RFN6_9FIRM</name>
<dbReference type="GO" id="GO:0008932">
    <property type="term" value="F:lytic endotransglycosylase activity"/>
    <property type="evidence" value="ECO:0007669"/>
    <property type="project" value="UniProtKB-UniRule"/>
</dbReference>
<evidence type="ECO:0000256" key="3">
    <source>
        <dbReference type="ARBA" id="ARBA00022989"/>
    </source>
</evidence>
<comment type="similarity">
    <text evidence="7">Belongs to the transglycosylase MltG family.</text>
</comment>
<dbReference type="EC" id="4.2.2.29" evidence="7"/>
<keyword evidence="3 7" id="KW-1133">Transmembrane helix</keyword>
<dbReference type="InterPro" id="IPR003770">
    <property type="entry name" value="MLTG-like"/>
</dbReference>
<dbReference type="Gene3D" id="3.30.1490.480">
    <property type="entry name" value="Endolytic murein transglycosylase"/>
    <property type="match status" value="2"/>
</dbReference>
<dbReference type="GO" id="GO:0005886">
    <property type="term" value="C:plasma membrane"/>
    <property type="evidence" value="ECO:0007669"/>
    <property type="project" value="UniProtKB-UniRule"/>
</dbReference>
<evidence type="ECO:0000256" key="4">
    <source>
        <dbReference type="ARBA" id="ARBA00023136"/>
    </source>
</evidence>
<sequence length="338" mass="38063">MKNHTWNKKQITVTLVCCFIILGVVSAEAAYYAPISFLKPAEAYIEVHDTMTAGEIAAELQNKGIISNTWWFRAVATLTGTANTMKQGEYLVNNRMSLHDLMAKLVSGKSEAERIVIPEGYTVRRIAQVLNQKGLVKEADFLSAAADTKNLYPYMYGNRVVTFPSEGFLFPDTYFIPRGATADQIVKMMLDNFDKHLTENMRESADQHNMSIYQFVTLASMVEKEAQYEEDQPIIAAVFLKRLKIHMPLQSDASLSYSLGSHKSAYSIEETKIDSPYNTYLYTGLPPGPIGNPGVNCLKAVAEAKDTEYLFFVADAKGHNHFSRTYEEHMQNVKEYMP</sequence>
<gene>
    <name evidence="7" type="primary">mltG</name>
    <name evidence="8" type="ORF">SAMN05660299_00450</name>
</gene>
<dbReference type="EMBL" id="FNHQ01000003">
    <property type="protein sequence ID" value="SDM22122.1"/>
    <property type="molecule type" value="Genomic_DNA"/>
</dbReference>
<dbReference type="PANTHER" id="PTHR30518:SF2">
    <property type="entry name" value="ENDOLYTIC MUREIN TRANSGLYCOSYLASE"/>
    <property type="match status" value="1"/>
</dbReference>
<dbReference type="CDD" id="cd08010">
    <property type="entry name" value="MltG_like"/>
    <property type="match status" value="1"/>
</dbReference>
<evidence type="ECO:0000313" key="9">
    <source>
        <dbReference type="Proteomes" id="UP000199309"/>
    </source>
</evidence>
<evidence type="ECO:0000256" key="2">
    <source>
        <dbReference type="ARBA" id="ARBA00022692"/>
    </source>
</evidence>
<comment type="catalytic activity">
    <reaction evidence="7">
        <text>a peptidoglycan chain = a peptidoglycan chain with N-acetyl-1,6-anhydromuramyl-[peptide] at the reducing end + a peptidoglycan chain with N-acetylglucosamine at the non-reducing end.</text>
        <dbReference type="EC" id="4.2.2.29"/>
    </reaction>
</comment>
<comment type="function">
    <text evidence="7">Functions as a peptidoglycan terminase that cleaves nascent peptidoglycan strands endolytically to terminate their elongation.</text>
</comment>
<keyword evidence="6 7" id="KW-0961">Cell wall biogenesis/degradation</keyword>
<dbReference type="NCBIfam" id="TIGR00247">
    <property type="entry name" value="endolytic transglycosylase MltG"/>
    <property type="match status" value="1"/>
</dbReference>
<organism evidence="8 9">
    <name type="scientific">Megasphaera paucivorans</name>
    <dbReference type="NCBI Taxonomy" id="349095"/>
    <lineage>
        <taxon>Bacteria</taxon>
        <taxon>Bacillati</taxon>
        <taxon>Bacillota</taxon>
        <taxon>Negativicutes</taxon>
        <taxon>Veillonellales</taxon>
        <taxon>Veillonellaceae</taxon>
        <taxon>Megasphaera</taxon>
    </lineage>
</organism>
<protein>
    <recommendedName>
        <fullName evidence="7">Endolytic murein transglycosylase</fullName>
        <ecNumber evidence="7">4.2.2.29</ecNumber>
    </recommendedName>
    <alternativeName>
        <fullName evidence="7">Peptidoglycan lytic transglycosylase</fullName>
    </alternativeName>
    <alternativeName>
        <fullName evidence="7">Peptidoglycan polymerization terminase</fullName>
    </alternativeName>
</protein>
<evidence type="ECO:0000313" key="8">
    <source>
        <dbReference type="EMBL" id="SDM22122.1"/>
    </source>
</evidence>
<evidence type="ECO:0000256" key="5">
    <source>
        <dbReference type="ARBA" id="ARBA00023239"/>
    </source>
</evidence>
<keyword evidence="1 7" id="KW-1003">Cell membrane</keyword>